<dbReference type="Gene3D" id="3.40.50.720">
    <property type="entry name" value="NAD(P)-binding Rossmann-like Domain"/>
    <property type="match status" value="1"/>
</dbReference>
<dbReference type="Proteomes" id="UP001275436">
    <property type="component" value="Unassembled WGS sequence"/>
</dbReference>
<comment type="caution">
    <text evidence="2">The sequence shown here is derived from an EMBL/GenBank/DDBJ whole genome shotgun (WGS) entry which is preliminary data.</text>
</comment>
<dbReference type="SUPFAM" id="SSF51735">
    <property type="entry name" value="NAD(P)-binding Rossmann-fold domains"/>
    <property type="match status" value="1"/>
</dbReference>
<feature type="domain" description="Thioester reductase (TE)" evidence="1">
    <location>
        <begin position="7"/>
        <end position="242"/>
    </location>
</feature>
<dbReference type="PANTHER" id="PTHR11011">
    <property type="entry name" value="MALE STERILITY PROTEIN 2-RELATED"/>
    <property type="match status" value="1"/>
</dbReference>
<organism evidence="2 3">
    <name type="scientific">Oceanobacillus kimchii</name>
    <dbReference type="NCBI Taxonomy" id="746691"/>
    <lineage>
        <taxon>Bacteria</taxon>
        <taxon>Bacillati</taxon>
        <taxon>Bacillota</taxon>
        <taxon>Bacilli</taxon>
        <taxon>Bacillales</taxon>
        <taxon>Bacillaceae</taxon>
        <taxon>Oceanobacillus</taxon>
    </lineage>
</organism>
<evidence type="ECO:0000313" key="3">
    <source>
        <dbReference type="Proteomes" id="UP001275436"/>
    </source>
</evidence>
<keyword evidence="3" id="KW-1185">Reference proteome</keyword>
<gene>
    <name evidence="2" type="ORF">MACH08_13010</name>
</gene>
<name>A0ABQ5TLV6_9BACI</name>
<dbReference type="RefSeq" id="WP_317957867.1">
    <property type="nucleotide sequence ID" value="NZ_BSKO01000001.1"/>
</dbReference>
<protein>
    <submittedName>
        <fullName evidence="2">3-beta hydroxysteroid dehydrogenase</fullName>
    </submittedName>
</protein>
<dbReference type="Pfam" id="PF07993">
    <property type="entry name" value="NAD_binding_4"/>
    <property type="match status" value="1"/>
</dbReference>
<accession>A0ABQ5TLV6</accession>
<evidence type="ECO:0000313" key="2">
    <source>
        <dbReference type="EMBL" id="GLO65517.1"/>
    </source>
</evidence>
<sequence length="365" mass="42481">MKYTFFITGFPGFLARNLVQQLLNDYQDNIKHFYLLTLPAELSTAREVLNQSTYHSIPRDRYSIISGDITKTNLAIETNINRQLQEKVTHVFHLAAIYDLAVPFDIAWKVNVYGTKNVNNWLKTLGSLNRYIYFSTAYVSGTRQGTILETELDMKQTFKNHYEATKYEAEVLVETLKEIIPTTIIRPGIVKGHSKTGYTEKFDGIYFLLNMFERMKLMKQIPFISEGNVEGNFVPYDYVLKATSYLGLHPIGEDKTYHLTDPIPYTMRQLYQMIAEIYLNVTPNKTISLSLASYPLSFSFIRKWLQTEKEALAYFENNCSYSSAQAARDLENTTIRCPDFKDQLQPMIDFYQKYKDDYQRHVIIT</sequence>
<proteinExistence type="predicted"/>
<dbReference type="EMBL" id="BSKO01000001">
    <property type="protein sequence ID" value="GLO65517.1"/>
    <property type="molecule type" value="Genomic_DNA"/>
</dbReference>
<dbReference type="PANTHER" id="PTHR11011:SF45">
    <property type="entry name" value="FATTY ACYL-COA REDUCTASE CG8306-RELATED"/>
    <property type="match status" value="1"/>
</dbReference>
<dbReference type="InterPro" id="IPR036291">
    <property type="entry name" value="NAD(P)-bd_dom_sf"/>
</dbReference>
<dbReference type="InterPro" id="IPR013120">
    <property type="entry name" value="FAR_NAD-bd"/>
</dbReference>
<reference evidence="2 3" key="1">
    <citation type="submission" date="2023-02" db="EMBL/GenBank/DDBJ databases">
        <title>Oceanobacillus kimchii IFOP_LL358 isolated form Alexandrium catenella lab strain.</title>
        <authorList>
            <person name="Gajardo G."/>
            <person name="Ueki S."/>
            <person name="Maruyama F."/>
        </authorList>
    </citation>
    <scope>NUCLEOTIDE SEQUENCE [LARGE SCALE GENOMIC DNA]</scope>
    <source>
        <strain evidence="2 3">IFOP_LL358</strain>
    </source>
</reference>
<dbReference type="CDD" id="cd05263">
    <property type="entry name" value="MupV_like_SDR_e"/>
    <property type="match status" value="1"/>
</dbReference>
<dbReference type="InterPro" id="IPR026055">
    <property type="entry name" value="FAR"/>
</dbReference>
<evidence type="ECO:0000259" key="1">
    <source>
        <dbReference type="Pfam" id="PF07993"/>
    </source>
</evidence>